<dbReference type="InterPro" id="IPR051310">
    <property type="entry name" value="MCP_chemotaxis"/>
</dbReference>
<dbReference type="InterPro" id="IPR004089">
    <property type="entry name" value="MCPsignal_dom"/>
</dbReference>
<feature type="region of interest" description="Disordered" evidence="4">
    <location>
        <begin position="950"/>
        <end position="972"/>
    </location>
</feature>
<dbReference type="PANTHER" id="PTHR43531">
    <property type="entry name" value="PROTEIN ICFG"/>
    <property type="match status" value="1"/>
</dbReference>
<dbReference type="Gene3D" id="1.10.287.950">
    <property type="entry name" value="Methyl-accepting chemotaxis protein"/>
    <property type="match status" value="1"/>
</dbReference>
<evidence type="ECO:0000256" key="2">
    <source>
        <dbReference type="ARBA" id="ARBA00029447"/>
    </source>
</evidence>
<dbReference type="SUPFAM" id="SSF58104">
    <property type="entry name" value="Methyl-accepting chemotaxis protein (MCP) signaling domain"/>
    <property type="match status" value="1"/>
</dbReference>
<keyword evidence="9" id="KW-1185">Reference proteome</keyword>
<feature type="transmembrane region" description="Helical" evidence="5">
    <location>
        <begin position="12"/>
        <end position="31"/>
    </location>
</feature>
<gene>
    <name evidence="8" type="ORF">AMPC_32370</name>
</gene>
<evidence type="ECO:0000256" key="4">
    <source>
        <dbReference type="SAM" id="MobiDB-lite"/>
    </source>
</evidence>
<feature type="transmembrane region" description="Helical" evidence="5">
    <location>
        <begin position="207"/>
        <end position="228"/>
    </location>
</feature>
<feature type="compositionally biased region" description="Low complexity" evidence="4">
    <location>
        <begin position="957"/>
        <end position="972"/>
    </location>
</feature>
<dbReference type="RefSeq" id="WP_248342518.1">
    <property type="nucleotide sequence ID" value="NZ_AP025592.1"/>
</dbReference>
<dbReference type="SMART" id="SM00091">
    <property type="entry name" value="PAS"/>
    <property type="match status" value="1"/>
</dbReference>
<evidence type="ECO:0000259" key="6">
    <source>
        <dbReference type="PROSITE" id="PS50111"/>
    </source>
</evidence>
<dbReference type="SMART" id="SM00283">
    <property type="entry name" value="MA"/>
    <property type="match status" value="1"/>
</dbReference>
<dbReference type="SMART" id="SM00304">
    <property type="entry name" value="HAMP"/>
    <property type="match status" value="4"/>
</dbReference>
<sequence length="1034" mass="107694">MFGKLKLGGKVVAGFGVAIAISLIVGGVSYWSAGRISAQLENVAAAKLPSVGALGVFDGSIHEVIRGLNVLQMRQLGHGELHRAGYGFVEDGLQDIADAQKTFEEVQHTEAGLKMWAGIQERYRAWAPLVDRTVEAARERDKLIAAGHGPSDPVVVEADRRELEAWSAQRAAAAPLQLELGRLVAKTRTDAEKVREEGRRAAATGSLLMAVAIAAGAALMLGLGLWIARSIRRTLAALSAESGKLRDAVTDGRLSVRAEPSAVEPEFRPIVEGANAIMDAYARPLALASGTLDRIAHGDIPDRIAEASRGDFNAITENLNTCIDAVNALVRDADALAEAAVQGRLSARADPKRHRGDFARVVEGMNRTLATLVGHIDAMPAPAMIVDRELTIQFMNATGAKVIGRPADQLVGTKCYDGFRTSDCHTERCACARAMSTGQTASSETEARPNGQVLQIGYSGVPVRDGAGAVIGAFEVVADQTAVKRSMAVAQKVAGYQAAEAARLTTALERLAQGNLDLALEVTPGDADTAHAQEVFAGIAASLKQSAAAVGALVNDVKALARAAQEGQLGVRAEAGRHQGEFRAVAQGVNDTLDGIVTPFRTIAEYCERISRGDIPPLRTGKVKGDIVAMQQSLNRCITAVSGLVADTKALSQAAVEGRLAERADASRHEGAFREALQGVNATLDAVLAPIGEATAVLERLAERDLTARMKGDYRGDHARVQTALDATAQALEEALSQVSQSVAQVSSAASQIASSSQAVASGASEQAASLEETTASLDSVAGMARSSADHAGQASALAAAAKGAAVEGAAAMSQMQSAMDKIRASAEGTGAIIRDINEIAFQTNLLALNAAVEAARAGEAGRGFAVVAEEVRSLAMRSKEAAQKTEELIRQSVAQATEGAQTSRQVSGKFGEIVGSIGKVTDIVAEIAAAAKEQSAGIEQLHKAVSEMDKVTQQNAASSEESSSAASELSGQSEELAAMVGAFRLEAARVRSRPAAGAADRALPAAARAPERIALKPEEVFPLEEDGTFTADF</sequence>
<dbReference type="InterPro" id="IPR003660">
    <property type="entry name" value="HAMP_dom"/>
</dbReference>
<feature type="domain" description="HAMP" evidence="7">
    <location>
        <begin position="685"/>
        <end position="737"/>
    </location>
</feature>
<dbReference type="PANTHER" id="PTHR43531:SF11">
    <property type="entry name" value="METHYL-ACCEPTING CHEMOTAXIS PROTEIN 3"/>
    <property type="match status" value="1"/>
</dbReference>
<dbReference type="PROSITE" id="PS50111">
    <property type="entry name" value="CHEMOTAXIS_TRANSDUC_2"/>
    <property type="match status" value="1"/>
</dbReference>
<keyword evidence="3" id="KW-0807">Transducer</keyword>
<dbReference type="InterPro" id="IPR035965">
    <property type="entry name" value="PAS-like_dom_sf"/>
</dbReference>
<evidence type="ECO:0000256" key="1">
    <source>
        <dbReference type="ARBA" id="ARBA00022500"/>
    </source>
</evidence>
<feature type="domain" description="Methyl-accepting transducer" evidence="6">
    <location>
        <begin position="742"/>
        <end position="971"/>
    </location>
</feature>
<keyword evidence="5" id="KW-0472">Membrane</keyword>
<evidence type="ECO:0000313" key="9">
    <source>
        <dbReference type="Proteomes" id="UP001162734"/>
    </source>
</evidence>
<dbReference type="Gene3D" id="1.20.120.1530">
    <property type="match status" value="3"/>
</dbReference>
<evidence type="ECO:0000259" key="7">
    <source>
        <dbReference type="PROSITE" id="PS50885"/>
    </source>
</evidence>
<protein>
    <recommendedName>
        <fullName evidence="10">Methyl-accepting chemotaxis sensory transducer with Pas/Pac sensor</fullName>
    </recommendedName>
</protein>
<feature type="domain" description="HAMP" evidence="7">
    <location>
        <begin position="279"/>
        <end position="331"/>
    </location>
</feature>
<dbReference type="InterPro" id="IPR013656">
    <property type="entry name" value="PAS_4"/>
</dbReference>
<dbReference type="CDD" id="cd00130">
    <property type="entry name" value="PAS"/>
    <property type="match status" value="1"/>
</dbReference>
<evidence type="ECO:0000256" key="5">
    <source>
        <dbReference type="SAM" id="Phobius"/>
    </source>
</evidence>
<evidence type="ECO:0000256" key="3">
    <source>
        <dbReference type="PROSITE-ProRule" id="PRU00284"/>
    </source>
</evidence>
<keyword evidence="5" id="KW-1133">Transmembrane helix</keyword>
<keyword evidence="5" id="KW-0812">Transmembrane</keyword>
<dbReference type="Proteomes" id="UP001162734">
    <property type="component" value="Chromosome"/>
</dbReference>
<dbReference type="EMBL" id="AP025592">
    <property type="protein sequence ID" value="BDG10124.1"/>
    <property type="molecule type" value="Genomic_DNA"/>
</dbReference>
<evidence type="ECO:0008006" key="10">
    <source>
        <dbReference type="Google" id="ProtNLM"/>
    </source>
</evidence>
<reference evidence="9" key="1">
    <citation type="journal article" date="2022" name="Int. J. Syst. Evol. Microbiol.">
        <title>Anaeromyxobacter oryzae sp. nov., Anaeromyxobacter diazotrophicus sp. nov. and Anaeromyxobacter paludicola sp. nov., isolated from paddy soils.</title>
        <authorList>
            <person name="Itoh H."/>
            <person name="Xu Z."/>
            <person name="Mise K."/>
            <person name="Masuda Y."/>
            <person name="Ushijima N."/>
            <person name="Hayakawa C."/>
            <person name="Shiratori Y."/>
            <person name="Senoo K."/>
        </authorList>
    </citation>
    <scope>NUCLEOTIDE SEQUENCE [LARGE SCALE GENOMIC DNA]</scope>
    <source>
        <strain evidence="9">Red630</strain>
    </source>
</reference>
<name>A0ABM7XE15_9BACT</name>
<dbReference type="Gene3D" id="3.30.450.20">
    <property type="entry name" value="PAS domain"/>
    <property type="match status" value="1"/>
</dbReference>
<dbReference type="Pfam" id="PF00015">
    <property type="entry name" value="MCPsignal"/>
    <property type="match status" value="1"/>
</dbReference>
<organism evidence="8 9">
    <name type="scientific">Anaeromyxobacter paludicola</name>
    <dbReference type="NCBI Taxonomy" id="2918171"/>
    <lineage>
        <taxon>Bacteria</taxon>
        <taxon>Pseudomonadati</taxon>
        <taxon>Myxococcota</taxon>
        <taxon>Myxococcia</taxon>
        <taxon>Myxococcales</taxon>
        <taxon>Cystobacterineae</taxon>
        <taxon>Anaeromyxobacteraceae</taxon>
        <taxon>Anaeromyxobacter</taxon>
    </lineage>
</organism>
<dbReference type="Pfam" id="PF18947">
    <property type="entry name" value="HAMP_2"/>
    <property type="match status" value="3"/>
</dbReference>
<dbReference type="SUPFAM" id="SSF55785">
    <property type="entry name" value="PYP-like sensor domain (PAS domain)"/>
    <property type="match status" value="1"/>
</dbReference>
<keyword evidence="1" id="KW-0145">Chemotaxis</keyword>
<dbReference type="InterPro" id="IPR000014">
    <property type="entry name" value="PAS"/>
</dbReference>
<dbReference type="PROSITE" id="PS50885">
    <property type="entry name" value="HAMP"/>
    <property type="match status" value="2"/>
</dbReference>
<evidence type="ECO:0000313" key="8">
    <source>
        <dbReference type="EMBL" id="BDG10124.1"/>
    </source>
</evidence>
<comment type="similarity">
    <text evidence="2">Belongs to the methyl-accepting chemotaxis (MCP) protein family.</text>
</comment>
<accession>A0ABM7XE15</accession>
<dbReference type="Pfam" id="PF08448">
    <property type="entry name" value="PAS_4"/>
    <property type="match status" value="1"/>
</dbReference>
<proteinExistence type="inferred from homology"/>